<name>A0A0U3TJJ4_9ACTN</name>
<sequence>MSTETLPVRILYKGASTVMWQSHGDRRAPGLLPYPRVVEQHLRARGHDVDTRVDAMSAQRVYDLMDRWERQATSEFPDVVVLHHGHMETVHAVIPRFIERHARANRERPGPVRQRYRRVLVRPLWKGLAVLQQRIDGAMPGPLARGLARRRARRTVAHLEQYLSCIDRLSSPLVVVMGLLPTGRVYADWFPGSVLRTEVIDRALRAMVARRDSPRLLYLDLWDEGAAWDARGEDPRPDGAHYTEAFHRRVGELLAARIEEWAATQPHLRG</sequence>
<organism evidence="1 2">
    <name type="scientific">Aeromicrobium erythreum</name>
    <dbReference type="NCBI Taxonomy" id="2041"/>
    <lineage>
        <taxon>Bacteria</taxon>
        <taxon>Bacillati</taxon>
        <taxon>Actinomycetota</taxon>
        <taxon>Actinomycetes</taxon>
        <taxon>Propionibacteriales</taxon>
        <taxon>Nocardioidaceae</taxon>
        <taxon>Aeromicrobium</taxon>
    </lineage>
</organism>
<evidence type="ECO:0008006" key="3">
    <source>
        <dbReference type="Google" id="ProtNLM"/>
    </source>
</evidence>
<proteinExistence type="predicted"/>
<dbReference type="SUPFAM" id="SSF52266">
    <property type="entry name" value="SGNH hydrolase"/>
    <property type="match status" value="1"/>
</dbReference>
<reference evidence="1 2" key="1">
    <citation type="journal article" date="1991" name="Int. J. Syst. Bacteriol.">
        <title>Description of the erythromycin-producing bacterium Arthrobacter sp. strain NRRL B-3381 as Aeromicrobium erythreum gen. nov., sp. nov.</title>
        <authorList>
            <person name="Miller E.S."/>
            <person name="Woese C.R."/>
            <person name="Brenner S."/>
        </authorList>
    </citation>
    <scope>NUCLEOTIDE SEQUENCE [LARGE SCALE GENOMIC DNA]</scope>
    <source>
        <strain evidence="1 2">AR18</strain>
    </source>
</reference>
<dbReference type="PATRIC" id="fig|2041.4.peg.2930"/>
<dbReference type="OrthoDB" id="3744596at2"/>
<accession>A0A0U3TJJ4</accession>
<dbReference type="RefSeq" id="WP_067860011.1">
    <property type="nucleotide sequence ID" value="NZ_CP011502.1"/>
</dbReference>
<dbReference type="EMBL" id="CP011502">
    <property type="protein sequence ID" value="ALX05735.1"/>
    <property type="molecule type" value="Genomic_DNA"/>
</dbReference>
<dbReference type="Proteomes" id="UP000067689">
    <property type="component" value="Chromosome"/>
</dbReference>
<gene>
    <name evidence="1" type="ORF">AERYTH_14050</name>
</gene>
<keyword evidence="2" id="KW-1185">Reference proteome</keyword>
<dbReference type="InterPro" id="IPR036514">
    <property type="entry name" value="SGNH_hydro_sf"/>
</dbReference>
<dbReference type="KEGG" id="aer:AERYTH_14050"/>
<evidence type="ECO:0000313" key="1">
    <source>
        <dbReference type="EMBL" id="ALX05735.1"/>
    </source>
</evidence>
<dbReference type="Gene3D" id="3.40.50.1110">
    <property type="entry name" value="SGNH hydrolase"/>
    <property type="match status" value="1"/>
</dbReference>
<evidence type="ECO:0000313" key="2">
    <source>
        <dbReference type="Proteomes" id="UP000067689"/>
    </source>
</evidence>
<dbReference type="AlphaFoldDB" id="A0A0U3TJJ4"/>
<protein>
    <recommendedName>
        <fullName evidence="3">SGNH hydrolase-type esterase domain-containing protein</fullName>
    </recommendedName>
</protein>